<keyword evidence="3" id="KW-1185">Reference proteome</keyword>
<dbReference type="Pfam" id="PF18934">
    <property type="entry name" value="DUF5682"/>
    <property type="match status" value="1"/>
</dbReference>
<organism evidence="2 3">
    <name type="scientific">Paenibacillus alvei</name>
    <name type="common">Bacillus alvei</name>
    <dbReference type="NCBI Taxonomy" id="44250"/>
    <lineage>
        <taxon>Bacteria</taxon>
        <taxon>Bacillati</taxon>
        <taxon>Bacillota</taxon>
        <taxon>Bacilli</taxon>
        <taxon>Bacillales</taxon>
        <taxon>Paenibacillaceae</taxon>
        <taxon>Paenibacillus</taxon>
    </lineage>
</organism>
<feature type="compositionally biased region" description="Basic and acidic residues" evidence="1">
    <location>
        <begin position="130"/>
        <end position="145"/>
    </location>
</feature>
<evidence type="ECO:0000313" key="2">
    <source>
        <dbReference type="EMBL" id="MCY9761751.1"/>
    </source>
</evidence>
<evidence type="ECO:0000313" key="3">
    <source>
        <dbReference type="Proteomes" id="UP001527181"/>
    </source>
</evidence>
<dbReference type="GeneID" id="94490937"/>
<dbReference type="InterPro" id="IPR043737">
    <property type="entry name" value="DUF5682"/>
</dbReference>
<protein>
    <submittedName>
        <fullName evidence="2">DUF5682 family protein</fullName>
    </submittedName>
</protein>
<proteinExistence type="predicted"/>
<accession>A0ABT4GZA6</accession>
<dbReference type="RefSeq" id="WP_005549402.1">
    <property type="nucleotide sequence ID" value="NZ_JAMDLX010000042.1"/>
</dbReference>
<name>A0ABT4GZA6_PAEAL</name>
<evidence type="ECO:0000256" key="1">
    <source>
        <dbReference type="SAM" id="MobiDB-lite"/>
    </source>
</evidence>
<feature type="region of interest" description="Disordered" evidence="1">
    <location>
        <begin position="115"/>
        <end position="145"/>
    </location>
</feature>
<sequence>MSLTAASAVNIFGVRHLSPGGAKHMLDELDRIQPTVVLIEGPSDATASICHLTNEVTKPPIAILAFTDDLPVRTVMWPFASYSPELQAMKWADQHGAAAAFIDLPSSVTLALHDKRHHTESCSEGSEVSEGSKPESLEQEMGKGSERSIYNRIAQLAGEPDYDTYWERNYEHNMNPGAYREAILAFSEQMRLLTEETERLHDRTEYAYNAIREAYMRRKIVEALNAGHAPDKIVVICGAYHASALADLTVAMTDEEFELLPKRSSKLTLMPYSYFRLSSRSGYGAGNNAPGYYQMMWEHMLDGTLDDLSMHYLSAVARSLRESGTHRSTAEVIEAVRMAESLAALHGGSAPTLLDLRDAALTLLGRGDLSVIAEALVRIDVGTAIGMLADGVSQTPIQDDLNRWMRKLRLEKYKTTVATDLALDLRENRRVSSEDAAFLDLNRSFLFHRLTLLGISLAKQKPSGQEQAAWAEHWVLQWTPEVEIEVVESTLLGETVQVAAAYVLQQRLDSCTTIDEASKLIRVACECGMLTQMEAARQALQRLAVDSRDVVQIAAAARDLSTIIRYGDIRRMDMTPLIPLLEQLFVRACLFLLDASGCNDEAANAMISAMNELNRVAIDHSEQVDESLWLQELLRLAERDDRNPRLSGFACAILMERNVISPQQCAEEVSRRLSPGIPADLGAGWFEGLSMRNRYALLSRMTLWEQLNEYILSLDDNEFVRALVFLRRAFSTFAPREKTMIAELLGELWGVQAEQAEELLMGELKEEEASMIDELNDFDFGDI</sequence>
<dbReference type="EMBL" id="JAMDNP010000023">
    <property type="protein sequence ID" value="MCY9761751.1"/>
    <property type="molecule type" value="Genomic_DNA"/>
</dbReference>
<gene>
    <name evidence="2" type="ORF">M5X12_14335</name>
</gene>
<reference evidence="2 3" key="1">
    <citation type="submission" date="2022-05" db="EMBL/GenBank/DDBJ databases">
        <title>Genome Sequencing of Bee-Associated Microbes.</title>
        <authorList>
            <person name="Dunlap C."/>
        </authorList>
    </citation>
    <scope>NUCLEOTIDE SEQUENCE [LARGE SCALE GENOMIC DNA]</scope>
    <source>
        <strain evidence="2 3">NRRL B-04010</strain>
    </source>
</reference>
<comment type="caution">
    <text evidence="2">The sequence shown here is derived from an EMBL/GenBank/DDBJ whole genome shotgun (WGS) entry which is preliminary data.</text>
</comment>
<dbReference type="Proteomes" id="UP001527181">
    <property type="component" value="Unassembled WGS sequence"/>
</dbReference>